<gene>
    <name evidence="2" type="ORF">OIU79_007286</name>
</gene>
<dbReference type="AlphaFoldDB" id="A0A9Q0Z359"/>
<proteinExistence type="predicted"/>
<reference evidence="2" key="2">
    <citation type="journal article" date="2023" name="Int. J. Mol. Sci.">
        <title>De Novo Assembly and Annotation of 11 Diverse Shrub Willow (Salix) Genomes Reveals Novel Gene Organization in Sex-Linked Regions.</title>
        <authorList>
            <person name="Hyden B."/>
            <person name="Feng K."/>
            <person name="Yates T.B."/>
            <person name="Jawdy S."/>
            <person name="Cereghino C."/>
            <person name="Smart L.B."/>
            <person name="Muchero W."/>
        </authorList>
    </citation>
    <scope>NUCLEOTIDE SEQUENCE</scope>
    <source>
        <tissue evidence="2">Shoot tip</tissue>
    </source>
</reference>
<feature type="region of interest" description="Disordered" evidence="1">
    <location>
        <begin position="93"/>
        <end position="119"/>
    </location>
</feature>
<evidence type="ECO:0000256" key="1">
    <source>
        <dbReference type="SAM" id="MobiDB-lite"/>
    </source>
</evidence>
<protein>
    <submittedName>
        <fullName evidence="2">Uncharacterized protein</fullName>
    </submittedName>
</protein>
<dbReference type="Proteomes" id="UP001151532">
    <property type="component" value="Chromosome 10"/>
</dbReference>
<feature type="compositionally biased region" description="Pro residues" evidence="1">
    <location>
        <begin position="109"/>
        <end position="119"/>
    </location>
</feature>
<sequence>MTTENSKNRKTSPLARSFHFHMEQNFGSPTVFSANQCTDCSHDFEFEITRGNCITKGHAADPPSRCPSGLGITMQSYTEKEGLKITQFIIPEHVPARGDFQPPRSAAAPSPPGPSTKSG</sequence>
<evidence type="ECO:0000313" key="2">
    <source>
        <dbReference type="EMBL" id="KAJ6719607.1"/>
    </source>
</evidence>
<dbReference type="EMBL" id="JAPFFK010000014">
    <property type="protein sequence ID" value="KAJ6719607.1"/>
    <property type="molecule type" value="Genomic_DNA"/>
</dbReference>
<keyword evidence="3" id="KW-1185">Reference proteome</keyword>
<comment type="caution">
    <text evidence="2">The sequence shown here is derived from an EMBL/GenBank/DDBJ whole genome shotgun (WGS) entry which is preliminary data.</text>
</comment>
<name>A0A9Q0Z359_SALPP</name>
<organism evidence="2 3">
    <name type="scientific">Salix purpurea</name>
    <name type="common">Purple osier willow</name>
    <dbReference type="NCBI Taxonomy" id="77065"/>
    <lineage>
        <taxon>Eukaryota</taxon>
        <taxon>Viridiplantae</taxon>
        <taxon>Streptophyta</taxon>
        <taxon>Embryophyta</taxon>
        <taxon>Tracheophyta</taxon>
        <taxon>Spermatophyta</taxon>
        <taxon>Magnoliopsida</taxon>
        <taxon>eudicotyledons</taxon>
        <taxon>Gunneridae</taxon>
        <taxon>Pentapetalae</taxon>
        <taxon>rosids</taxon>
        <taxon>fabids</taxon>
        <taxon>Malpighiales</taxon>
        <taxon>Salicaceae</taxon>
        <taxon>Saliceae</taxon>
        <taxon>Salix</taxon>
    </lineage>
</organism>
<accession>A0A9Q0Z359</accession>
<reference evidence="2" key="1">
    <citation type="submission" date="2022-11" db="EMBL/GenBank/DDBJ databases">
        <authorList>
            <person name="Hyden B.L."/>
            <person name="Feng K."/>
            <person name="Yates T."/>
            <person name="Jawdy S."/>
            <person name="Smart L.B."/>
            <person name="Muchero W."/>
        </authorList>
    </citation>
    <scope>NUCLEOTIDE SEQUENCE</scope>
    <source>
        <tissue evidence="2">Shoot tip</tissue>
    </source>
</reference>
<evidence type="ECO:0000313" key="3">
    <source>
        <dbReference type="Proteomes" id="UP001151532"/>
    </source>
</evidence>
<dbReference type="OrthoDB" id="10469936at2759"/>